<dbReference type="RefSeq" id="WP_188683461.1">
    <property type="nucleotide sequence ID" value="NZ_BMKX01000001.1"/>
</dbReference>
<evidence type="ECO:0000259" key="4">
    <source>
        <dbReference type="SMART" id="SM00822"/>
    </source>
</evidence>
<dbReference type="EMBL" id="BMKX01000001">
    <property type="protein sequence ID" value="GGJ49701.1"/>
    <property type="molecule type" value="Genomic_DNA"/>
</dbReference>
<dbReference type="InterPro" id="IPR036291">
    <property type="entry name" value="NAD(P)-bd_dom_sf"/>
</dbReference>
<gene>
    <name evidence="5" type="ORF">GCM10007173_05290</name>
</gene>
<reference evidence="6" key="1">
    <citation type="journal article" date="2019" name="Int. J. Syst. Evol. Microbiol.">
        <title>The Global Catalogue of Microorganisms (GCM) 10K type strain sequencing project: providing services to taxonomists for standard genome sequencing and annotation.</title>
        <authorList>
            <consortium name="The Broad Institute Genomics Platform"/>
            <consortium name="The Broad Institute Genome Sequencing Center for Infectious Disease"/>
            <person name="Wu L."/>
            <person name="Ma J."/>
        </authorList>
    </citation>
    <scope>NUCLEOTIDE SEQUENCE [LARGE SCALE GENOMIC DNA]</scope>
    <source>
        <strain evidence="6">CGMCC 1.3685</strain>
    </source>
</reference>
<evidence type="ECO:0000313" key="6">
    <source>
        <dbReference type="Proteomes" id="UP000606115"/>
    </source>
</evidence>
<comment type="similarity">
    <text evidence="1 3">Belongs to the short-chain dehydrogenases/reductases (SDR) family.</text>
</comment>
<dbReference type="SUPFAM" id="SSF51735">
    <property type="entry name" value="NAD(P)-binding Rossmann-fold domains"/>
    <property type="match status" value="1"/>
</dbReference>
<organism evidence="5 6">
    <name type="scientific">Glutamicibacter ardleyensis</name>
    <dbReference type="NCBI Taxonomy" id="225894"/>
    <lineage>
        <taxon>Bacteria</taxon>
        <taxon>Bacillati</taxon>
        <taxon>Actinomycetota</taxon>
        <taxon>Actinomycetes</taxon>
        <taxon>Micrococcales</taxon>
        <taxon>Micrococcaceae</taxon>
        <taxon>Glutamicibacter</taxon>
    </lineage>
</organism>
<dbReference type="Gene3D" id="3.40.50.720">
    <property type="entry name" value="NAD(P)-binding Rossmann-like Domain"/>
    <property type="match status" value="2"/>
</dbReference>
<evidence type="ECO:0000256" key="1">
    <source>
        <dbReference type="ARBA" id="ARBA00006484"/>
    </source>
</evidence>
<accession>A0ABQ2DB45</accession>
<dbReference type="SMART" id="SM00822">
    <property type="entry name" value="PKS_KR"/>
    <property type="match status" value="1"/>
</dbReference>
<dbReference type="PRINTS" id="PR00081">
    <property type="entry name" value="GDHRDH"/>
</dbReference>
<keyword evidence="2" id="KW-0560">Oxidoreductase</keyword>
<evidence type="ECO:0000256" key="3">
    <source>
        <dbReference type="RuleBase" id="RU000363"/>
    </source>
</evidence>
<dbReference type="PANTHER" id="PTHR45024:SF2">
    <property type="entry name" value="SCP2 DOMAIN-CONTAINING PROTEIN"/>
    <property type="match status" value="1"/>
</dbReference>
<dbReference type="PRINTS" id="PR00080">
    <property type="entry name" value="SDRFAMILY"/>
</dbReference>
<dbReference type="GeneID" id="303302930"/>
<evidence type="ECO:0000313" key="5">
    <source>
        <dbReference type="EMBL" id="GGJ49701.1"/>
    </source>
</evidence>
<dbReference type="InterPro" id="IPR057326">
    <property type="entry name" value="KR_dom"/>
</dbReference>
<evidence type="ECO:0000256" key="2">
    <source>
        <dbReference type="ARBA" id="ARBA00023002"/>
    </source>
</evidence>
<dbReference type="Pfam" id="PF00106">
    <property type="entry name" value="adh_short"/>
    <property type="match status" value="1"/>
</dbReference>
<protein>
    <submittedName>
        <fullName evidence="5">3-oxoacyl-ACP reductase</fullName>
    </submittedName>
</protein>
<dbReference type="Proteomes" id="UP000606115">
    <property type="component" value="Unassembled WGS sequence"/>
</dbReference>
<proteinExistence type="inferred from homology"/>
<dbReference type="PANTHER" id="PTHR45024">
    <property type="entry name" value="DEHYDROGENASES, SHORT CHAIN"/>
    <property type="match status" value="1"/>
</dbReference>
<keyword evidence="6" id="KW-1185">Reference proteome</keyword>
<dbReference type="InterPro" id="IPR002347">
    <property type="entry name" value="SDR_fam"/>
</dbReference>
<dbReference type="InterPro" id="IPR020904">
    <property type="entry name" value="Sc_DH/Rdtase_CS"/>
</dbReference>
<comment type="caution">
    <text evidence="5">The sequence shown here is derived from an EMBL/GenBank/DDBJ whole genome shotgun (WGS) entry which is preliminary data.</text>
</comment>
<sequence>MAIRLENQVALVTGAGTGLGRAHALELAKHGATVIVNDIDSHSNESTQPTAAALVVAEIEATGGRAAVAYCDVSDETAVQEMVARIISDFGRVDILINNAGILRDKSFGKSNLADFRRVLEVHVMGSVNCSHAVWSQMLTQGYGRILMTTSASGIYGNFGQANYGTAKSAVVGLMNVLAIEGESKNIRVNALAPTAATQMTEDLLKTEDLVKLAPEHVSPGAVFMVSPQAPTKTILAAGAGVFATARMEESTGVFLPMENLSAEDVAENWDRISDMSSTVRTESAFEQTHRYIAKVDSGSDSRGALL</sequence>
<dbReference type="InterPro" id="IPR051687">
    <property type="entry name" value="Peroxisomal_Beta-Oxidation"/>
</dbReference>
<feature type="domain" description="Ketoreductase" evidence="4">
    <location>
        <begin position="8"/>
        <end position="203"/>
    </location>
</feature>
<name>A0ABQ2DB45_9MICC</name>
<dbReference type="PROSITE" id="PS00061">
    <property type="entry name" value="ADH_SHORT"/>
    <property type="match status" value="1"/>
</dbReference>